<evidence type="ECO:0000256" key="8">
    <source>
        <dbReference type="ARBA" id="ARBA00023014"/>
    </source>
</evidence>
<dbReference type="InterPro" id="IPR001041">
    <property type="entry name" value="2Fe-2S_ferredoxin-type"/>
</dbReference>
<dbReference type="PANTHER" id="PTHR47354:SF1">
    <property type="entry name" value="CARNITINE MONOOXYGENASE REDUCTASE SUBUNIT"/>
    <property type="match status" value="1"/>
</dbReference>
<dbReference type="Pfam" id="PF00970">
    <property type="entry name" value="FAD_binding_6"/>
    <property type="match status" value="1"/>
</dbReference>
<dbReference type="PROSITE" id="PS51384">
    <property type="entry name" value="FAD_FR"/>
    <property type="match status" value="1"/>
</dbReference>
<name>A0ABV8UNQ4_9PROT</name>
<dbReference type="InterPro" id="IPR006058">
    <property type="entry name" value="2Fe2S_fd_BS"/>
</dbReference>
<dbReference type="PROSITE" id="PS00197">
    <property type="entry name" value="2FE2S_FER_1"/>
    <property type="match status" value="1"/>
</dbReference>
<keyword evidence="3" id="KW-0288">FMN</keyword>
<feature type="domain" description="2Fe-2S ferredoxin-type" evidence="9">
    <location>
        <begin position="229"/>
        <end position="314"/>
    </location>
</feature>
<keyword evidence="8" id="KW-0411">Iron-sulfur</keyword>
<dbReference type="Pfam" id="PF00111">
    <property type="entry name" value="Fer2"/>
    <property type="match status" value="1"/>
</dbReference>
<dbReference type="EMBL" id="JBHSCW010000006">
    <property type="protein sequence ID" value="MFC4352186.1"/>
    <property type="molecule type" value="Genomic_DNA"/>
</dbReference>
<keyword evidence="6" id="KW-0560">Oxidoreductase</keyword>
<dbReference type="InterPro" id="IPR036010">
    <property type="entry name" value="2Fe-2S_ferredoxin-like_sf"/>
</dbReference>
<evidence type="ECO:0000259" key="9">
    <source>
        <dbReference type="PROSITE" id="PS51085"/>
    </source>
</evidence>
<feature type="domain" description="FAD-binding FR-type" evidence="10">
    <location>
        <begin position="1"/>
        <end position="101"/>
    </location>
</feature>
<reference evidence="12" key="1">
    <citation type="journal article" date="2019" name="Int. J. Syst. Evol. Microbiol.">
        <title>The Global Catalogue of Microorganisms (GCM) 10K type strain sequencing project: providing services to taxonomists for standard genome sequencing and annotation.</title>
        <authorList>
            <consortium name="The Broad Institute Genomics Platform"/>
            <consortium name="The Broad Institute Genome Sequencing Center for Infectious Disease"/>
            <person name="Wu L."/>
            <person name="Ma J."/>
        </authorList>
    </citation>
    <scope>NUCLEOTIDE SEQUENCE [LARGE SCALE GENOMIC DNA]</scope>
    <source>
        <strain evidence="12">CECT 8472</strain>
    </source>
</reference>
<evidence type="ECO:0000256" key="5">
    <source>
        <dbReference type="ARBA" id="ARBA00022723"/>
    </source>
</evidence>
<dbReference type="InterPro" id="IPR012675">
    <property type="entry name" value="Beta-grasp_dom_sf"/>
</dbReference>
<dbReference type="SUPFAM" id="SSF63380">
    <property type="entry name" value="Riboflavin synthase domain-like"/>
    <property type="match status" value="1"/>
</dbReference>
<keyword evidence="12" id="KW-1185">Reference proteome</keyword>
<dbReference type="PROSITE" id="PS51085">
    <property type="entry name" value="2FE2S_FER_2"/>
    <property type="match status" value="1"/>
</dbReference>
<dbReference type="InterPro" id="IPR050415">
    <property type="entry name" value="MRET"/>
</dbReference>
<organism evidence="11 12">
    <name type="scientific">Fodinicurvata halophila</name>
    <dbReference type="NCBI Taxonomy" id="1419723"/>
    <lineage>
        <taxon>Bacteria</taxon>
        <taxon>Pseudomonadati</taxon>
        <taxon>Pseudomonadota</taxon>
        <taxon>Alphaproteobacteria</taxon>
        <taxon>Rhodospirillales</taxon>
        <taxon>Rhodovibrionaceae</taxon>
        <taxon>Fodinicurvata</taxon>
    </lineage>
</organism>
<dbReference type="Pfam" id="PF22290">
    <property type="entry name" value="DmmA-like_N"/>
    <property type="match status" value="1"/>
</dbReference>
<dbReference type="SUPFAM" id="SSF54292">
    <property type="entry name" value="2Fe-2S ferredoxin-like"/>
    <property type="match status" value="1"/>
</dbReference>
<keyword evidence="4" id="KW-0001">2Fe-2S</keyword>
<keyword evidence="2" id="KW-0285">Flavoprotein</keyword>
<dbReference type="CDD" id="cd06185">
    <property type="entry name" value="PDR_like"/>
    <property type="match status" value="1"/>
</dbReference>
<evidence type="ECO:0000313" key="11">
    <source>
        <dbReference type="EMBL" id="MFC4352186.1"/>
    </source>
</evidence>
<dbReference type="Gene3D" id="3.10.20.30">
    <property type="match status" value="1"/>
</dbReference>
<keyword evidence="7" id="KW-0408">Iron</keyword>
<dbReference type="InterPro" id="IPR008333">
    <property type="entry name" value="Cbr1-like_FAD-bd_dom"/>
</dbReference>
<evidence type="ECO:0000256" key="6">
    <source>
        <dbReference type="ARBA" id="ARBA00023002"/>
    </source>
</evidence>
<proteinExistence type="predicted"/>
<keyword evidence="5" id="KW-0479">Metal-binding</keyword>
<dbReference type="RefSeq" id="WP_382422533.1">
    <property type="nucleotide sequence ID" value="NZ_JBHSCW010000006.1"/>
</dbReference>
<dbReference type="InterPro" id="IPR017927">
    <property type="entry name" value="FAD-bd_FR_type"/>
</dbReference>
<dbReference type="InterPro" id="IPR017938">
    <property type="entry name" value="Riboflavin_synthase-like_b-brl"/>
</dbReference>
<comment type="cofactor">
    <cofactor evidence="1">
        <name>FMN</name>
        <dbReference type="ChEBI" id="CHEBI:58210"/>
    </cofactor>
</comment>
<comment type="caution">
    <text evidence="11">The sequence shown here is derived from an EMBL/GenBank/DDBJ whole genome shotgun (WGS) entry which is preliminary data.</text>
</comment>
<evidence type="ECO:0000256" key="2">
    <source>
        <dbReference type="ARBA" id="ARBA00022630"/>
    </source>
</evidence>
<evidence type="ECO:0000256" key="1">
    <source>
        <dbReference type="ARBA" id="ARBA00001917"/>
    </source>
</evidence>
<dbReference type="PANTHER" id="PTHR47354">
    <property type="entry name" value="NADH OXIDOREDUCTASE HCR"/>
    <property type="match status" value="1"/>
</dbReference>
<accession>A0ABV8UNQ4</accession>
<protein>
    <submittedName>
        <fullName evidence="11">PDR/VanB family oxidoreductase</fullName>
    </submittedName>
</protein>
<evidence type="ECO:0000313" key="12">
    <source>
        <dbReference type="Proteomes" id="UP001595799"/>
    </source>
</evidence>
<gene>
    <name evidence="11" type="ORF">ACFOW6_11615</name>
</gene>
<dbReference type="InterPro" id="IPR039261">
    <property type="entry name" value="FNR_nucleotide-bd"/>
</dbReference>
<sequence>MNSHRARLIEKTDLSREVAGLRFQVLDGQLDCLEPGAHVDIGLAPDLVRQYSLCSWDTEGRWFDIAVKHEPEGRGGSIAMHALRIGDEVEIGGPRNNFALAETRKHITLIAGGIGVTPILPMVRELQLSGADFRVFYVVRSQDHAAMDPQFRQMDLGERYHLHCSETDGRFDIAAVMQTLPVGGDVYVCGPEPMLDEVLNTGSELRGGAIRFERFAAAATFAQAPNDSFEVELQASGKVLTIGPEESILDVLREHGVPVEFGCHEGLCGTCMVDVVDGEVDHRDGVLSPDEQETNAFMCVCVSRAKSERLVLQL</sequence>
<dbReference type="PRINTS" id="PR00409">
    <property type="entry name" value="PHDIOXRDTASE"/>
</dbReference>
<dbReference type="SUPFAM" id="SSF52343">
    <property type="entry name" value="Ferredoxin reductase-like, C-terminal NADP-linked domain"/>
    <property type="match status" value="1"/>
</dbReference>
<dbReference type="InterPro" id="IPR054582">
    <property type="entry name" value="DmmA-like_N"/>
</dbReference>
<dbReference type="Gene3D" id="2.40.30.10">
    <property type="entry name" value="Translation factors"/>
    <property type="match status" value="1"/>
</dbReference>
<dbReference type="Gene3D" id="3.40.50.80">
    <property type="entry name" value="Nucleotide-binding domain of ferredoxin-NADP reductase (FNR) module"/>
    <property type="match status" value="1"/>
</dbReference>
<evidence type="ECO:0000256" key="7">
    <source>
        <dbReference type="ARBA" id="ARBA00023004"/>
    </source>
</evidence>
<evidence type="ECO:0000256" key="4">
    <source>
        <dbReference type="ARBA" id="ARBA00022714"/>
    </source>
</evidence>
<dbReference type="Proteomes" id="UP001595799">
    <property type="component" value="Unassembled WGS sequence"/>
</dbReference>
<evidence type="ECO:0000259" key="10">
    <source>
        <dbReference type="PROSITE" id="PS51384"/>
    </source>
</evidence>
<evidence type="ECO:0000256" key="3">
    <source>
        <dbReference type="ARBA" id="ARBA00022643"/>
    </source>
</evidence>
<dbReference type="CDD" id="cd00207">
    <property type="entry name" value="fer2"/>
    <property type="match status" value="1"/>
</dbReference>